<dbReference type="PROSITE" id="PS51257">
    <property type="entry name" value="PROKAR_LIPOPROTEIN"/>
    <property type="match status" value="1"/>
</dbReference>
<sequence length="127" mass="14382">MKNLLFAVFAAVAIVGCVDPERAAERRAKLITAIFPSKSDQHGLHLVFPLESRGFYSTLQIVFFPELVSDQEIMRRANWYCSQYKDGTGAPRKAYVKEPFEESAATLADGRRRNARSVWITCLDPKK</sequence>
<keyword evidence="2" id="KW-1185">Reference proteome</keyword>
<accession>A0A238J602</accession>
<dbReference type="RefSeq" id="WP_133840726.1">
    <property type="nucleotide sequence ID" value="NZ_FXXP01000001.1"/>
</dbReference>
<gene>
    <name evidence="1" type="ORF">TRP8649_00254</name>
</gene>
<protein>
    <recommendedName>
        <fullName evidence="3">Lipoprotein</fullName>
    </recommendedName>
</protein>
<name>A0A238J602_9RHOB</name>
<dbReference type="Proteomes" id="UP000225972">
    <property type="component" value="Unassembled WGS sequence"/>
</dbReference>
<organism evidence="1 2">
    <name type="scientific">Pelagimonas phthalicica</name>
    <dbReference type="NCBI Taxonomy" id="1037362"/>
    <lineage>
        <taxon>Bacteria</taxon>
        <taxon>Pseudomonadati</taxon>
        <taxon>Pseudomonadota</taxon>
        <taxon>Alphaproteobacteria</taxon>
        <taxon>Rhodobacterales</taxon>
        <taxon>Roseobacteraceae</taxon>
        <taxon>Pelagimonas</taxon>
    </lineage>
</organism>
<dbReference type="AlphaFoldDB" id="A0A238J602"/>
<evidence type="ECO:0000313" key="2">
    <source>
        <dbReference type="Proteomes" id="UP000225972"/>
    </source>
</evidence>
<dbReference type="OrthoDB" id="7872937at2"/>
<evidence type="ECO:0000313" key="1">
    <source>
        <dbReference type="EMBL" id="SMX26181.1"/>
    </source>
</evidence>
<reference evidence="2" key="1">
    <citation type="submission" date="2017-05" db="EMBL/GenBank/DDBJ databases">
        <authorList>
            <person name="Rodrigo-Torres L."/>
            <person name="Arahal R. D."/>
            <person name="Lucena T."/>
        </authorList>
    </citation>
    <scope>NUCLEOTIDE SEQUENCE [LARGE SCALE GENOMIC DNA]</scope>
    <source>
        <strain evidence="2">CECT 8649</strain>
    </source>
</reference>
<dbReference type="EMBL" id="FXXP01000001">
    <property type="protein sequence ID" value="SMX26181.1"/>
    <property type="molecule type" value="Genomic_DNA"/>
</dbReference>
<proteinExistence type="predicted"/>
<evidence type="ECO:0008006" key="3">
    <source>
        <dbReference type="Google" id="ProtNLM"/>
    </source>
</evidence>